<comment type="caution">
    <text evidence="1">The sequence shown here is derived from an EMBL/GenBank/DDBJ whole genome shotgun (WGS) entry which is preliminary data.</text>
</comment>
<keyword evidence="2" id="KW-1185">Reference proteome</keyword>
<evidence type="ECO:0000313" key="2">
    <source>
        <dbReference type="Proteomes" id="UP000006327"/>
    </source>
</evidence>
<sequence length="137" mass="15422">MGRFTVHGSLNLDIQDRILMIDGCGPWNLEAVNEAYSRFKPLVESLYGSPWASLITFSGEPIYVPDAANYIIKTIKHERRMGHVASAILVDGSNSPEFAKRHLSELHTKAGDTFRFFSDKEQAAWWLLQKITAAQIV</sequence>
<dbReference type="RefSeq" id="WP_007621133.1">
    <property type="nucleotide sequence ID" value="NZ_BAEO01000041.1"/>
</dbReference>
<organism evidence="1 2">
    <name type="scientific">Paraglaciecola arctica BSs20135</name>
    <dbReference type="NCBI Taxonomy" id="493475"/>
    <lineage>
        <taxon>Bacteria</taxon>
        <taxon>Pseudomonadati</taxon>
        <taxon>Pseudomonadota</taxon>
        <taxon>Gammaproteobacteria</taxon>
        <taxon>Alteromonadales</taxon>
        <taxon>Alteromonadaceae</taxon>
        <taxon>Paraglaciecola</taxon>
    </lineage>
</organism>
<protein>
    <recommendedName>
        <fullName evidence="3">STAS/SEC14 domain-containing protein</fullName>
    </recommendedName>
</protein>
<dbReference type="AlphaFoldDB" id="K6YNU8"/>
<name>K6YNU8_9ALTE</name>
<proteinExistence type="predicted"/>
<evidence type="ECO:0008006" key="3">
    <source>
        <dbReference type="Google" id="ProtNLM"/>
    </source>
</evidence>
<dbReference type="eggNOG" id="ENOG50338TF">
    <property type="taxonomic scope" value="Bacteria"/>
</dbReference>
<dbReference type="Proteomes" id="UP000006327">
    <property type="component" value="Unassembled WGS sequence"/>
</dbReference>
<reference evidence="1 2" key="1">
    <citation type="journal article" date="2017" name="Antonie Van Leeuwenhoek">
        <title>Rhizobium rhizosphaerae sp. nov., a novel species isolated from rice rhizosphere.</title>
        <authorList>
            <person name="Zhao J.J."/>
            <person name="Zhang J."/>
            <person name="Zhang R.J."/>
            <person name="Zhang C.W."/>
            <person name="Yin H.Q."/>
            <person name="Zhang X.X."/>
        </authorList>
    </citation>
    <scope>NUCLEOTIDE SEQUENCE [LARGE SCALE GENOMIC DNA]</scope>
    <source>
        <strain evidence="1 2">BSs20135</strain>
    </source>
</reference>
<evidence type="ECO:0000313" key="1">
    <source>
        <dbReference type="EMBL" id="GAC19837.1"/>
    </source>
</evidence>
<accession>K6YNU8</accession>
<dbReference type="EMBL" id="BAEO01000041">
    <property type="protein sequence ID" value="GAC19837.1"/>
    <property type="molecule type" value="Genomic_DNA"/>
</dbReference>
<dbReference type="OrthoDB" id="6335299at2"/>
<gene>
    <name evidence="1" type="ORF">GARC_2872</name>
</gene>